<dbReference type="AlphaFoldDB" id="A0A484AN96"/>
<sequence length="117" mass="12363">SPIPTRLCLPHISVQPTPGCPVAGEEMVAPPRVAALFPTTPTLLSQTNVLGTPNLLSIHSRNASCTRAVVALLNGTSFTHLAKASWNTNKIVFPRLERGKGPTKSAHKTANAPPPAW</sequence>
<keyword evidence="3" id="KW-1185">Reference proteome</keyword>
<dbReference type="EMBL" id="LSRL02003979">
    <property type="protein sequence ID" value="TDG38393.1"/>
    <property type="molecule type" value="Genomic_DNA"/>
</dbReference>
<dbReference type="Proteomes" id="UP000295192">
    <property type="component" value="Unassembled WGS sequence"/>
</dbReference>
<name>A0A484AN96_DRONA</name>
<feature type="region of interest" description="Disordered" evidence="1">
    <location>
        <begin position="97"/>
        <end position="117"/>
    </location>
</feature>
<gene>
    <name evidence="2" type="ORF">AWZ03_015185</name>
</gene>
<evidence type="ECO:0000313" key="2">
    <source>
        <dbReference type="EMBL" id="TDG38393.1"/>
    </source>
</evidence>
<evidence type="ECO:0000313" key="3">
    <source>
        <dbReference type="Proteomes" id="UP000295192"/>
    </source>
</evidence>
<organism evidence="2 3">
    <name type="scientific">Drosophila navojoa</name>
    <name type="common">Fruit fly</name>
    <dbReference type="NCBI Taxonomy" id="7232"/>
    <lineage>
        <taxon>Eukaryota</taxon>
        <taxon>Metazoa</taxon>
        <taxon>Ecdysozoa</taxon>
        <taxon>Arthropoda</taxon>
        <taxon>Hexapoda</taxon>
        <taxon>Insecta</taxon>
        <taxon>Pterygota</taxon>
        <taxon>Neoptera</taxon>
        <taxon>Endopterygota</taxon>
        <taxon>Diptera</taxon>
        <taxon>Brachycera</taxon>
        <taxon>Muscomorpha</taxon>
        <taxon>Ephydroidea</taxon>
        <taxon>Drosophilidae</taxon>
        <taxon>Drosophila</taxon>
    </lineage>
</organism>
<accession>A0A484AN96</accession>
<comment type="caution">
    <text evidence="2">The sequence shown here is derived from an EMBL/GenBank/DDBJ whole genome shotgun (WGS) entry which is preliminary data.</text>
</comment>
<evidence type="ECO:0000256" key="1">
    <source>
        <dbReference type="SAM" id="MobiDB-lite"/>
    </source>
</evidence>
<reference evidence="2 3" key="1">
    <citation type="journal article" date="2019" name="J. Hered.">
        <title>An Improved Genome Assembly for Drosophila navojoa, the Basal Species in the mojavensis Cluster.</title>
        <authorList>
            <person name="Vanderlinde T."/>
            <person name="Dupim E.G."/>
            <person name="Nazario-Yepiz N.O."/>
            <person name="Carvalho A.B."/>
        </authorList>
    </citation>
    <scope>NUCLEOTIDE SEQUENCE [LARGE SCALE GENOMIC DNA]</scope>
    <source>
        <strain evidence="2">Navoj_Jal97</strain>
        <tissue evidence="2">Whole organism</tissue>
    </source>
</reference>
<protein>
    <submittedName>
        <fullName evidence="2">Uncharacterized protein</fullName>
    </submittedName>
</protein>
<feature type="non-terminal residue" evidence="2">
    <location>
        <position position="1"/>
    </location>
</feature>
<proteinExistence type="predicted"/>